<dbReference type="AlphaFoldDB" id="A0A6G4TYK5"/>
<sequence length="350" mass="39890">MTQLTAAIAFTPRDEGQSPQCRGRKGEPKAYTYYRCMLVAYASLRRFNPDVDLVLVTTEPIPEQFAGEYRRIGVETLLTPFRHCPPEGFSRGWQATPYLLDALAALRGRGDIVMGDPDQLCVRPLAPLLELAGDRIGVQTENIADLGKPGSDKSREIREISAEMFRDFGEPMDGWRFYGGYYYSVPERSLPPLLERLERAWQWSLGRFAEGRSRLWIDEHFMAYALRALPTVELSAHVRNIPTAPWRRYLTDPEAILRLTMWHLIHEKDLGFQRMYGDAADPASWFWTASDDAFRQQAGAMMSVTRQAPQRALLNSCGAVVEKLTTEGMQRRLKPVYTRMVQAYAGMRSV</sequence>
<keyword evidence="2" id="KW-1185">Reference proteome</keyword>
<reference evidence="1 2" key="1">
    <citation type="submission" date="2020-02" db="EMBL/GenBank/DDBJ databases">
        <title>Whole-genome analyses of novel actinobacteria.</title>
        <authorList>
            <person name="Sahin N."/>
        </authorList>
    </citation>
    <scope>NUCLEOTIDE SEQUENCE [LARGE SCALE GENOMIC DNA]</scope>
    <source>
        <strain evidence="1 2">A7024</strain>
    </source>
</reference>
<dbReference type="Proteomes" id="UP000481583">
    <property type="component" value="Unassembled WGS sequence"/>
</dbReference>
<proteinExistence type="predicted"/>
<name>A0A6G4TYK5_9ACTN</name>
<accession>A0A6G4TYK5</accession>
<protein>
    <submittedName>
        <fullName evidence="1">Uncharacterized protein</fullName>
    </submittedName>
</protein>
<evidence type="ECO:0000313" key="1">
    <source>
        <dbReference type="EMBL" id="NGN65089.1"/>
    </source>
</evidence>
<dbReference type="RefSeq" id="WP_165237180.1">
    <property type="nucleotide sequence ID" value="NZ_JAAKZV010000051.1"/>
</dbReference>
<organism evidence="1 2">
    <name type="scientific">Streptomyces coryli</name>
    <dbReference type="NCBI Taxonomy" id="1128680"/>
    <lineage>
        <taxon>Bacteria</taxon>
        <taxon>Bacillati</taxon>
        <taxon>Actinomycetota</taxon>
        <taxon>Actinomycetes</taxon>
        <taxon>Kitasatosporales</taxon>
        <taxon>Streptomycetaceae</taxon>
        <taxon>Streptomyces</taxon>
    </lineage>
</organism>
<dbReference type="EMBL" id="JAAKZV010000051">
    <property type="protein sequence ID" value="NGN65089.1"/>
    <property type="molecule type" value="Genomic_DNA"/>
</dbReference>
<gene>
    <name evidence="1" type="ORF">G5C51_14430</name>
</gene>
<evidence type="ECO:0000313" key="2">
    <source>
        <dbReference type="Proteomes" id="UP000481583"/>
    </source>
</evidence>
<comment type="caution">
    <text evidence="1">The sequence shown here is derived from an EMBL/GenBank/DDBJ whole genome shotgun (WGS) entry which is preliminary data.</text>
</comment>